<proteinExistence type="predicted"/>
<keyword evidence="2" id="KW-1185">Reference proteome</keyword>
<name>A0A852R5L6_9MICO</name>
<dbReference type="AlphaFoldDB" id="A0A852R5L6"/>
<protein>
    <submittedName>
        <fullName evidence="1">Uncharacterized protein</fullName>
    </submittedName>
</protein>
<dbReference type="EMBL" id="JACCBD010000001">
    <property type="protein sequence ID" value="NYD28107.1"/>
    <property type="molecule type" value="Genomic_DNA"/>
</dbReference>
<dbReference type="RefSeq" id="WP_185987825.1">
    <property type="nucleotide sequence ID" value="NZ_BAAALZ010000001.1"/>
</dbReference>
<evidence type="ECO:0000313" key="2">
    <source>
        <dbReference type="Proteomes" id="UP000586095"/>
    </source>
</evidence>
<comment type="caution">
    <text evidence="1">The sequence shown here is derived from an EMBL/GenBank/DDBJ whole genome shotgun (WGS) entry which is preliminary data.</text>
</comment>
<reference evidence="1 2" key="1">
    <citation type="submission" date="2020-07" db="EMBL/GenBank/DDBJ databases">
        <title>Sequencing the genomes of 1000 actinobacteria strains.</title>
        <authorList>
            <person name="Klenk H.-P."/>
        </authorList>
    </citation>
    <scope>NUCLEOTIDE SEQUENCE [LARGE SCALE GENOMIC DNA]</scope>
    <source>
        <strain evidence="1 2">DSM 17380</strain>
    </source>
</reference>
<sequence>MPVPWSVVRRRLGVIEIEHRGTEVAHSVRFALSGAGMLGLSLPTTVHPGARIRVAVRGARADEATAAHDAMLVLRWFQPDGTELLWPIAVE</sequence>
<organism evidence="1 2">
    <name type="scientific">Leucobacter aridicollis</name>
    <dbReference type="NCBI Taxonomy" id="283878"/>
    <lineage>
        <taxon>Bacteria</taxon>
        <taxon>Bacillati</taxon>
        <taxon>Actinomycetota</taxon>
        <taxon>Actinomycetes</taxon>
        <taxon>Micrococcales</taxon>
        <taxon>Microbacteriaceae</taxon>
        <taxon>Leucobacter</taxon>
    </lineage>
</organism>
<dbReference type="Proteomes" id="UP000586095">
    <property type="component" value="Unassembled WGS sequence"/>
</dbReference>
<evidence type="ECO:0000313" key="1">
    <source>
        <dbReference type="EMBL" id="NYD28107.1"/>
    </source>
</evidence>
<accession>A0A852R5L6</accession>
<gene>
    <name evidence="1" type="ORF">BJ960_002910</name>
</gene>